<evidence type="ECO:0000313" key="1">
    <source>
        <dbReference type="EMBL" id="QDT07707.1"/>
    </source>
</evidence>
<dbReference type="OrthoDB" id="274625at2"/>
<keyword evidence="2" id="KW-1185">Reference proteome</keyword>
<dbReference type="KEGG" id="rlc:K227x_61350"/>
<reference evidence="1 2" key="1">
    <citation type="submission" date="2019-02" db="EMBL/GenBank/DDBJ databases">
        <title>Deep-cultivation of Planctomycetes and their phenomic and genomic characterization uncovers novel biology.</title>
        <authorList>
            <person name="Wiegand S."/>
            <person name="Jogler M."/>
            <person name="Boedeker C."/>
            <person name="Pinto D."/>
            <person name="Vollmers J."/>
            <person name="Rivas-Marin E."/>
            <person name="Kohn T."/>
            <person name="Peeters S.H."/>
            <person name="Heuer A."/>
            <person name="Rast P."/>
            <person name="Oberbeckmann S."/>
            <person name="Bunk B."/>
            <person name="Jeske O."/>
            <person name="Meyerdierks A."/>
            <person name="Storesund J.E."/>
            <person name="Kallscheuer N."/>
            <person name="Luecker S."/>
            <person name="Lage O.M."/>
            <person name="Pohl T."/>
            <person name="Merkel B.J."/>
            <person name="Hornburger P."/>
            <person name="Mueller R.-W."/>
            <person name="Bruemmer F."/>
            <person name="Labrenz M."/>
            <person name="Spormann A.M."/>
            <person name="Op den Camp H."/>
            <person name="Overmann J."/>
            <person name="Amann R."/>
            <person name="Jetten M.S.M."/>
            <person name="Mascher T."/>
            <person name="Medema M.H."/>
            <person name="Devos D.P."/>
            <person name="Kaster A.-K."/>
            <person name="Ovreas L."/>
            <person name="Rohde M."/>
            <person name="Galperin M.Y."/>
            <person name="Jogler C."/>
        </authorList>
    </citation>
    <scope>NUCLEOTIDE SEQUENCE [LARGE SCALE GENOMIC DNA]</scope>
    <source>
        <strain evidence="1 2">K22_7</strain>
    </source>
</reference>
<dbReference type="Proteomes" id="UP000318538">
    <property type="component" value="Chromosome"/>
</dbReference>
<evidence type="ECO:0008006" key="3">
    <source>
        <dbReference type="Google" id="ProtNLM"/>
    </source>
</evidence>
<protein>
    <recommendedName>
        <fullName evidence="3">Glycosyltransferase family 25 (LPS biosynthesis protein)</fullName>
    </recommendedName>
</protein>
<name>A0A517NKN7_9BACT</name>
<dbReference type="EMBL" id="CP036525">
    <property type="protein sequence ID" value="QDT07707.1"/>
    <property type="molecule type" value="Genomic_DNA"/>
</dbReference>
<dbReference type="RefSeq" id="WP_145176049.1">
    <property type="nucleotide sequence ID" value="NZ_CP036525.1"/>
</dbReference>
<evidence type="ECO:0000313" key="2">
    <source>
        <dbReference type="Proteomes" id="UP000318538"/>
    </source>
</evidence>
<dbReference type="AlphaFoldDB" id="A0A517NKN7"/>
<sequence>MKMEIERAVVINLDRDSQRLERFYQALPADWPFPRPERFSAFDGSRLPCPPWWVAGDAAWGCFRSHQCVIEQAISDGAQSLLVMEDDAFCHAEFSTLFKAFERELPIDWQWVYLGGQHIQREQGLPIRISEPVYRPFNAHRSHAYAFRGATAMQMVAAHLHDRDAWGEKHHVDHRFGELHAEFDGGLYCPDRWLIGQEAGFSNIKQKHLDANFFPDARSFYDLRIDHPVIAVVGSSHRQRMIVAAILHRLGISFGTARPPEAIAEAPESYCAPGFDSVCDHLVTGQSWNLVNDQAFRVAHLRMWADRRLKAAKNEMPIGATHRKLALLYKDVQAAWPQTTFIAIAGDDERIGIEAVHDRSVDSAINELASGAKVHCIKKVDFDAPEQLVERLAAMVGVEFKPADVATAKQLAISLCRNA</sequence>
<gene>
    <name evidence="1" type="ORF">K227x_61350</name>
</gene>
<proteinExistence type="predicted"/>
<accession>A0A517NKN7</accession>
<organism evidence="1 2">
    <name type="scientific">Rubripirellula lacrimiformis</name>
    <dbReference type="NCBI Taxonomy" id="1930273"/>
    <lineage>
        <taxon>Bacteria</taxon>
        <taxon>Pseudomonadati</taxon>
        <taxon>Planctomycetota</taxon>
        <taxon>Planctomycetia</taxon>
        <taxon>Pirellulales</taxon>
        <taxon>Pirellulaceae</taxon>
        <taxon>Rubripirellula</taxon>
    </lineage>
</organism>